<dbReference type="RefSeq" id="WP_094828795.1">
    <property type="nucleotide sequence ID" value="NZ_NEVL01000006.1"/>
</dbReference>
<comment type="caution">
    <text evidence="2">The sequence shown here is derived from an EMBL/GenBank/DDBJ whole genome shotgun (WGS) entry which is preliminary data.</text>
</comment>
<feature type="region of interest" description="Disordered" evidence="1">
    <location>
        <begin position="37"/>
        <end position="65"/>
    </location>
</feature>
<dbReference type="Proteomes" id="UP000217005">
    <property type="component" value="Unassembled WGS sequence"/>
</dbReference>
<evidence type="ECO:0000313" key="3">
    <source>
        <dbReference type="Proteomes" id="UP000217005"/>
    </source>
</evidence>
<accession>A0A261RUW6</accession>
<sequence>MKSLSFKLIHMLSSTRLFDTGVDSSFCLRGVAAGHPNGRRRGAGGEPGPLVAHRDHGRAGTAHRQHPVHIMQMPLSKLWDSWSLGLYVVAVAC</sequence>
<organism evidence="2 3">
    <name type="scientific">Bordetella genomosp. 1</name>
    <dbReference type="NCBI Taxonomy" id="1395607"/>
    <lineage>
        <taxon>Bacteria</taxon>
        <taxon>Pseudomonadati</taxon>
        <taxon>Pseudomonadota</taxon>
        <taxon>Betaproteobacteria</taxon>
        <taxon>Burkholderiales</taxon>
        <taxon>Alcaligenaceae</taxon>
        <taxon>Bordetella</taxon>
    </lineage>
</organism>
<proteinExistence type="predicted"/>
<dbReference type="EMBL" id="NEVL01000006">
    <property type="protein sequence ID" value="OZI28869.1"/>
    <property type="molecule type" value="Genomic_DNA"/>
</dbReference>
<gene>
    <name evidence="2" type="ORF">CEG14_23345</name>
</gene>
<protein>
    <submittedName>
        <fullName evidence="2">Uncharacterized protein</fullName>
    </submittedName>
</protein>
<reference evidence="2 3" key="1">
    <citation type="submission" date="2017-05" db="EMBL/GenBank/DDBJ databases">
        <title>Complete and WGS of Bordetella genogroups.</title>
        <authorList>
            <person name="Spilker T."/>
            <person name="LiPuma J."/>
        </authorList>
    </citation>
    <scope>NUCLEOTIDE SEQUENCE [LARGE SCALE GENOMIC DNA]</scope>
    <source>
        <strain evidence="2 3">AU17610</strain>
    </source>
</reference>
<dbReference type="AlphaFoldDB" id="A0A261RUW6"/>
<evidence type="ECO:0000256" key="1">
    <source>
        <dbReference type="SAM" id="MobiDB-lite"/>
    </source>
</evidence>
<evidence type="ECO:0000313" key="2">
    <source>
        <dbReference type="EMBL" id="OZI28869.1"/>
    </source>
</evidence>
<name>A0A261RUW6_9BORD</name>